<name>W1PHA4_AMBTC</name>
<evidence type="ECO:0000313" key="3">
    <source>
        <dbReference type="Proteomes" id="UP000017836"/>
    </source>
</evidence>
<feature type="compositionally biased region" description="Polar residues" evidence="1">
    <location>
        <begin position="119"/>
        <end position="140"/>
    </location>
</feature>
<feature type="compositionally biased region" description="Polar residues" evidence="1">
    <location>
        <begin position="60"/>
        <end position="77"/>
    </location>
</feature>
<keyword evidence="3" id="KW-1185">Reference proteome</keyword>
<accession>W1PHA4</accession>
<dbReference type="Proteomes" id="UP000017836">
    <property type="component" value="Unassembled WGS sequence"/>
</dbReference>
<reference evidence="3" key="1">
    <citation type="journal article" date="2013" name="Science">
        <title>The Amborella genome and the evolution of flowering plants.</title>
        <authorList>
            <consortium name="Amborella Genome Project"/>
        </authorList>
    </citation>
    <scope>NUCLEOTIDE SEQUENCE [LARGE SCALE GENOMIC DNA]</scope>
</reference>
<dbReference type="Gramene" id="ERN07074">
    <property type="protein sequence ID" value="ERN07074"/>
    <property type="gene ID" value="AMTR_s00019p00063770"/>
</dbReference>
<dbReference type="HOGENOM" id="CLU_552490_0_0_1"/>
<dbReference type="AlphaFoldDB" id="W1PHA4"/>
<evidence type="ECO:0000313" key="2">
    <source>
        <dbReference type="EMBL" id="ERN07074.1"/>
    </source>
</evidence>
<proteinExistence type="predicted"/>
<dbReference type="EMBL" id="KI393807">
    <property type="protein sequence ID" value="ERN07074.1"/>
    <property type="molecule type" value="Genomic_DNA"/>
</dbReference>
<evidence type="ECO:0000256" key="1">
    <source>
        <dbReference type="SAM" id="MobiDB-lite"/>
    </source>
</evidence>
<protein>
    <submittedName>
        <fullName evidence="2">Uncharacterized protein</fullName>
    </submittedName>
</protein>
<feature type="region of interest" description="Disordered" evidence="1">
    <location>
        <begin position="45"/>
        <end position="80"/>
    </location>
</feature>
<organism evidence="2 3">
    <name type="scientific">Amborella trichopoda</name>
    <dbReference type="NCBI Taxonomy" id="13333"/>
    <lineage>
        <taxon>Eukaryota</taxon>
        <taxon>Viridiplantae</taxon>
        <taxon>Streptophyta</taxon>
        <taxon>Embryophyta</taxon>
        <taxon>Tracheophyta</taxon>
        <taxon>Spermatophyta</taxon>
        <taxon>Magnoliopsida</taxon>
        <taxon>Amborellales</taxon>
        <taxon>Amborellaceae</taxon>
        <taxon>Amborella</taxon>
    </lineage>
</organism>
<sequence>MASWVQCFKRQEKPGWIHGKCRVQGYWHNVADCMLNINLSLDEVRPEDSRNRVGHARTHGTPTAETSTSLPCSNQPQGYVDLTEASGQHASSSAQHNEVTSLAVDNHDISKASCERTNQDTSETQIHGSAMADTSSSNEPQGHVALTQASGQHASSSTQENSMTQFDPFHYGLLLGNQNISEATCESPYQGINHAWIRGGAVADTISSNQPQVDVDLTIEADNQNIGEARCESRNQEIRQRWRHGSAMADTVSSNQPQVEVDLTIEVDNQNISEARCESRNQEIRQRWRHVIRTSVRLDVKFLTKKSVKDGYLVVLWLALHSNFHIAFHHKVIISSIWSSKHNHDHRVYNDNQVSQNVNPYVQDPSSGFPNTEIPRRFGISPEGGNLEAVHAFNDNVANCPFMVSNEQIQVVQGFPIQSPRHIVAHDSRACQHQTGSTVRNPSFGFPSQQRSDIRLGNSFSGHELIGSFQAVIRTAEGSQIMAHDPRPHQYHPG</sequence>
<feature type="region of interest" description="Disordered" evidence="1">
    <location>
        <begin position="114"/>
        <end position="142"/>
    </location>
</feature>
<gene>
    <name evidence="2" type="ORF">AMTR_s00019p00063770</name>
</gene>